<reference evidence="3" key="1">
    <citation type="submission" date="2016-10" db="EMBL/GenBank/DDBJ databases">
        <authorList>
            <person name="Varghese N."/>
            <person name="Submissions S."/>
        </authorList>
    </citation>
    <scope>NUCLEOTIDE SEQUENCE [LARGE SCALE GENOMIC DNA]</scope>
    <source>
        <strain evidence="3">IBRC-M 10655</strain>
    </source>
</reference>
<accession>A0A1H0FSC9</accession>
<dbReference type="AlphaFoldDB" id="A0A1H0FSC9"/>
<keyword evidence="3" id="KW-1185">Reference proteome</keyword>
<evidence type="ECO:0000313" key="2">
    <source>
        <dbReference type="EMBL" id="SDN97451.1"/>
    </source>
</evidence>
<keyword evidence="1" id="KW-0732">Signal</keyword>
<dbReference type="RefSeq" id="WP_091369339.1">
    <property type="nucleotide sequence ID" value="NZ_FNDV01000003.1"/>
</dbReference>
<feature type="signal peptide" evidence="1">
    <location>
        <begin position="1"/>
        <end position="31"/>
    </location>
</feature>
<organism evidence="2 3">
    <name type="scientific">Actinokineospora alba</name>
    <dbReference type="NCBI Taxonomy" id="504798"/>
    <lineage>
        <taxon>Bacteria</taxon>
        <taxon>Bacillati</taxon>
        <taxon>Actinomycetota</taxon>
        <taxon>Actinomycetes</taxon>
        <taxon>Pseudonocardiales</taxon>
        <taxon>Pseudonocardiaceae</taxon>
        <taxon>Actinokineospora</taxon>
    </lineage>
</organism>
<sequence>MRSIKHLAVHSITLLAAFVALSGALAGAAQAEPGTHSKLTPVGGGSGGGAIGISPTAHDVVGADTFDGQGTVNVHGLAPDTGYKILRWVDLNPDGVCTGTTALSLPGDPTLTTSNGGAGALHFQISRGAPFVDGVRYDVIARVVDLAGNTVLQSDCLTSRVK</sequence>
<name>A0A1H0FSC9_9PSEU</name>
<dbReference type="EMBL" id="FNJB01000001">
    <property type="protein sequence ID" value="SDN97451.1"/>
    <property type="molecule type" value="Genomic_DNA"/>
</dbReference>
<evidence type="ECO:0000313" key="3">
    <source>
        <dbReference type="Proteomes" id="UP000199651"/>
    </source>
</evidence>
<dbReference type="OrthoDB" id="9924768at2"/>
<protein>
    <submittedName>
        <fullName evidence="2">Uncharacterized protein</fullName>
    </submittedName>
</protein>
<feature type="chain" id="PRO_5011535451" evidence="1">
    <location>
        <begin position="32"/>
        <end position="162"/>
    </location>
</feature>
<proteinExistence type="predicted"/>
<evidence type="ECO:0000256" key="1">
    <source>
        <dbReference type="SAM" id="SignalP"/>
    </source>
</evidence>
<gene>
    <name evidence="2" type="ORF">SAMN05192558_101487</name>
</gene>
<dbReference type="Proteomes" id="UP000199651">
    <property type="component" value="Unassembled WGS sequence"/>
</dbReference>